<sequence length="328" mass="37032">MMSVESANGQQSNTLLFIQWPTPPAESQLSAVFTDMGLLGVLALAAILFSSQSCIVSAGLGKNRSGSDEIAKGPQRHSQCFSSVRVGGSSDENPLWTFFQTRDRGPGIHKWLQYFDVYHRYFSRFIDTEVHLLEIGVQSGGSLDMWRHYFGDRLRIYGVDINPYTKALFEDLPGTQIFIGDQENRTFWAEVKSRVPRIDIVLDDGGHTYQQQLVTFEELYDFVSDNGVYMIEDVTTTGPGTYVGYAQQHISDIYGHYTGSAAKFTTTTVSVAFYDQQVVYEKGSHPRPPEAIKKGKFWMPYISLTHADGSVRDDHLQNFQEELKNSWT</sequence>
<dbReference type="RefSeq" id="XP_005642650.1">
    <property type="nucleotide sequence ID" value="XM_005642593.1"/>
</dbReference>
<accession>I0YI87</accession>
<dbReference type="GeneID" id="17036062"/>
<dbReference type="InterPro" id="IPR029063">
    <property type="entry name" value="SAM-dependent_MTases_sf"/>
</dbReference>
<dbReference type="Proteomes" id="UP000007264">
    <property type="component" value="Unassembled WGS sequence"/>
</dbReference>
<dbReference type="KEGG" id="csl:COCSUDRAFT_31870"/>
<dbReference type="Gene3D" id="3.40.50.150">
    <property type="entry name" value="Vaccinia Virus protein VP39"/>
    <property type="match status" value="1"/>
</dbReference>
<gene>
    <name evidence="1" type="ORF">COCSUDRAFT_31870</name>
</gene>
<proteinExistence type="predicted"/>
<dbReference type="SUPFAM" id="SSF53335">
    <property type="entry name" value="S-adenosyl-L-methionine-dependent methyltransferases"/>
    <property type="match status" value="1"/>
</dbReference>
<protein>
    <recommendedName>
        <fullName evidence="3">S-adenosyl-L-methionine-dependent methyltransferase</fullName>
    </recommendedName>
</protein>
<dbReference type="AlphaFoldDB" id="I0YI87"/>
<evidence type="ECO:0000313" key="1">
    <source>
        <dbReference type="EMBL" id="EIE18106.1"/>
    </source>
</evidence>
<name>I0YI87_COCSC</name>
<comment type="caution">
    <text evidence="1">The sequence shown here is derived from an EMBL/GenBank/DDBJ whole genome shotgun (WGS) entry which is preliminary data.</text>
</comment>
<organism evidence="1 2">
    <name type="scientific">Coccomyxa subellipsoidea (strain C-169)</name>
    <name type="common">Green microalga</name>
    <dbReference type="NCBI Taxonomy" id="574566"/>
    <lineage>
        <taxon>Eukaryota</taxon>
        <taxon>Viridiplantae</taxon>
        <taxon>Chlorophyta</taxon>
        <taxon>core chlorophytes</taxon>
        <taxon>Trebouxiophyceae</taxon>
        <taxon>Trebouxiophyceae incertae sedis</taxon>
        <taxon>Coccomyxaceae</taxon>
        <taxon>Coccomyxa</taxon>
        <taxon>Coccomyxa subellipsoidea</taxon>
    </lineage>
</organism>
<keyword evidence="2" id="KW-1185">Reference proteome</keyword>
<evidence type="ECO:0008006" key="3">
    <source>
        <dbReference type="Google" id="ProtNLM"/>
    </source>
</evidence>
<reference evidence="1 2" key="1">
    <citation type="journal article" date="2012" name="Genome Biol.">
        <title>The genome of the polar eukaryotic microalga coccomyxa subellipsoidea reveals traits of cold adaptation.</title>
        <authorList>
            <person name="Blanc G."/>
            <person name="Agarkova I."/>
            <person name="Grimwood J."/>
            <person name="Kuo A."/>
            <person name="Brueggeman A."/>
            <person name="Dunigan D."/>
            <person name="Gurnon J."/>
            <person name="Ladunga I."/>
            <person name="Lindquist E."/>
            <person name="Lucas S."/>
            <person name="Pangilinan J."/>
            <person name="Proschold T."/>
            <person name="Salamov A."/>
            <person name="Schmutz J."/>
            <person name="Weeks D."/>
            <person name="Yamada T."/>
            <person name="Claverie J.M."/>
            <person name="Grigoriev I."/>
            <person name="Van Etten J."/>
            <person name="Lomsadze A."/>
            <person name="Borodovsky M."/>
        </authorList>
    </citation>
    <scope>NUCLEOTIDE SEQUENCE [LARGE SCALE GENOMIC DNA]</scope>
    <source>
        <strain evidence="1 2">C-169</strain>
    </source>
</reference>
<dbReference type="Pfam" id="PF13578">
    <property type="entry name" value="Methyltransf_24"/>
    <property type="match status" value="1"/>
</dbReference>
<dbReference type="EMBL" id="AGSI01000027">
    <property type="protein sequence ID" value="EIE18106.1"/>
    <property type="molecule type" value="Genomic_DNA"/>
</dbReference>
<dbReference type="OrthoDB" id="567606at2759"/>
<evidence type="ECO:0000313" key="2">
    <source>
        <dbReference type="Proteomes" id="UP000007264"/>
    </source>
</evidence>
<dbReference type="eggNOG" id="ENOG502S9EM">
    <property type="taxonomic scope" value="Eukaryota"/>
</dbReference>